<organism evidence="2 5">
    <name type="scientific">Acinetobacter wanghuae</name>
    <dbReference type="NCBI Taxonomy" id="2662362"/>
    <lineage>
        <taxon>Bacteria</taxon>
        <taxon>Pseudomonadati</taxon>
        <taxon>Pseudomonadota</taxon>
        <taxon>Gammaproteobacteria</taxon>
        <taxon>Moraxellales</taxon>
        <taxon>Moraxellaceae</taxon>
        <taxon>Acinetobacter</taxon>
    </lineage>
</organism>
<dbReference type="Proteomes" id="UP000327478">
    <property type="component" value="Chromosome"/>
</dbReference>
<keyword evidence="1" id="KW-1133">Transmembrane helix</keyword>
<evidence type="ECO:0000313" key="5">
    <source>
        <dbReference type="Proteomes" id="UP000480556"/>
    </source>
</evidence>
<name>A0A5Q0P2Z1_9GAMM</name>
<dbReference type="EMBL" id="CP045650">
    <property type="protein sequence ID" value="QGA10780.1"/>
    <property type="molecule type" value="Genomic_DNA"/>
</dbReference>
<gene>
    <name evidence="3" type="ORF">GFH30_04960</name>
    <name evidence="2" type="ORF">GHJ48_13445</name>
</gene>
<reference evidence="4 5" key="1">
    <citation type="submission" date="2019-10" db="EMBL/GenBank/DDBJ databases">
        <authorList>
            <person name="Dong K."/>
        </authorList>
    </citation>
    <scope>NUCLEOTIDE SEQUENCE [LARGE SCALE GENOMIC DNA]</scope>
    <source>
        <strain evidence="4">dk386</strain>
        <strain evidence="3">Dk386</strain>
        <strain evidence="5">dk771</strain>
        <strain evidence="2">Dk771</strain>
    </source>
</reference>
<keyword evidence="1" id="KW-0812">Transmembrane</keyword>
<evidence type="ECO:0000313" key="3">
    <source>
        <dbReference type="EMBL" id="QGA10780.1"/>
    </source>
</evidence>
<evidence type="ECO:0008006" key="6">
    <source>
        <dbReference type="Google" id="ProtNLM"/>
    </source>
</evidence>
<evidence type="ECO:0000313" key="4">
    <source>
        <dbReference type="Proteomes" id="UP000327478"/>
    </source>
</evidence>
<dbReference type="EMBL" id="WITK01000034">
    <property type="protein sequence ID" value="MQW93380.1"/>
    <property type="molecule type" value="Genomic_DNA"/>
</dbReference>
<evidence type="ECO:0000313" key="2">
    <source>
        <dbReference type="EMBL" id="MQW93380.1"/>
    </source>
</evidence>
<dbReference type="Proteomes" id="UP000480556">
    <property type="component" value="Unassembled WGS sequence"/>
</dbReference>
<dbReference type="RefSeq" id="WP_153371179.1">
    <property type="nucleotide sequence ID" value="NZ_CP045650.1"/>
</dbReference>
<evidence type="ECO:0000256" key="1">
    <source>
        <dbReference type="SAM" id="Phobius"/>
    </source>
</evidence>
<keyword evidence="4" id="KW-1185">Reference proteome</keyword>
<keyword evidence="1" id="KW-0472">Membrane</keyword>
<sequence>MTIKPCNECGTPISDKAESCPSCGVKQKKKTGILAWIGLFLVVMFFINMCISSNEKNQTTNQSQSNSDIKQLSDSASITIEKTPSNWEYSEKNDEMRNEKTVFAVTTSQNKVDFDFPYNGGSELYLTLRKHKNDVDVILMISKGQFLCGLRSCEASFKFDNNNIESITLVEPDTHSADTLFVAYDKTEAKIINNVKNSQKLVIELPFYQEGKKQFTFDVSNLKWN</sequence>
<protein>
    <recommendedName>
        <fullName evidence="6">Zinc-ribbon domain-containing protein</fullName>
    </recommendedName>
</protein>
<dbReference type="AlphaFoldDB" id="A0A5Q0P2Z1"/>
<accession>A0A5Q0P2Z1</accession>
<proteinExistence type="predicted"/>
<feature type="transmembrane region" description="Helical" evidence="1">
    <location>
        <begin position="33"/>
        <end position="51"/>
    </location>
</feature>